<evidence type="ECO:0000256" key="1">
    <source>
        <dbReference type="ARBA" id="ARBA00007888"/>
    </source>
</evidence>
<evidence type="ECO:0000256" key="2">
    <source>
        <dbReference type="ARBA" id="ARBA00022723"/>
    </source>
</evidence>
<dbReference type="InterPro" id="IPR002780">
    <property type="entry name" value="Hyd_form_HypD"/>
</dbReference>
<dbReference type="GO" id="GO:0051604">
    <property type="term" value="P:protein maturation"/>
    <property type="evidence" value="ECO:0007669"/>
    <property type="project" value="TreeGrafter"/>
</dbReference>
<dbReference type="InterPro" id="IPR042244">
    <property type="entry name" value="HypD_2_sf"/>
</dbReference>
<dbReference type="NCBIfam" id="TIGR00075">
    <property type="entry name" value="hypD"/>
    <property type="match status" value="1"/>
</dbReference>
<dbReference type="PANTHER" id="PTHR30149:SF0">
    <property type="entry name" value="HYDROGENASE MATURATION FACTOR HYPD"/>
    <property type="match status" value="1"/>
</dbReference>
<sequence length="362" mass="39633">MNLTYTQKFKNPEISKALVAQIREKSIQPLRLMEVCGTHTMSIFRYGIRSVLPDTITLLSGPGCPVCVTAQQDINAYVMLARRPDVILTTFGDLMKVPGSESSLAVEKLNGADVRMVYSIFDTLEIAKENQNKEVVFCAVGFETTTPTIAGAVLTAKTQGINNFSIYSANKLTPPVLAALMETDGVEIDGFILPGHVSAITGLDAFAPIFERYLIPSVVTGFEPVDILKAVLGLVEQNESKVPRLVNAYPRAVADAGNPKAREIMDQVFEKADACWRGIGNIPDSGMVFRESFYQFNAARKFEIPFVNTRKPAGCDCGRILMGLKQPDQCRLYKKACTPMQPVGPCMVSSEGACAAFYKYSR</sequence>
<dbReference type="Proteomes" id="UP000231203">
    <property type="component" value="Unassembled WGS sequence"/>
</dbReference>
<comment type="caution">
    <text evidence="4">The sequence shown here is derived from an EMBL/GenBank/DDBJ whole genome shotgun (WGS) entry which is preliminary data.</text>
</comment>
<comment type="similarity">
    <text evidence="1">Belongs to the HypD family.</text>
</comment>
<dbReference type="GO" id="GO:0051539">
    <property type="term" value="F:4 iron, 4 sulfur cluster binding"/>
    <property type="evidence" value="ECO:0007669"/>
    <property type="project" value="TreeGrafter"/>
</dbReference>
<proteinExistence type="inferred from homology"/>
<dbReference type="GO" id="GO:0005506">
    <property type="term" value="F:iron ion binding"/>
    <property type="evidence" value="ECO:0007669"/>
    <property type="project" value="TreeGrafter"/>
</dbReference>
<dbReference type="PIRSF" id="PIRSF005622">
    <property type="entry name" value="Hydrgn_mat_hypD"/>
    <property type="match status" value="1"/>
</dbReference>
<reference evidence="4 5" key="1">
    <citation type="submission" date="2017-10" db="EMBL/GenBank/DDBJ databases">
        <title>Novel microbial diversity and functional potential in the marine mammal oral microbiome.</title>
        <authorList>
            <person name="Dudek N.K."/>
            <person name="Sun C.L."/>
            <person name="Burstein D."/>
            <person name="Kantor R.S."/>
            <person name="Aliaga Goltsman D.S."/>
            <person name="Bik E.M."/>
            <person name="Thomas B.C."/>
            <person name="Banfield J.F."/>
            <person name="Relman D.A."/>
        </authorList>
    </citation>
    <scope>NUCLEOTIDE SEQUENCE [LARGE SCALE GENOMIC DNA]</scope>
    <source>
        <strain evidence="4">DOLJORAL78_47_202</strain>
    </source>
</reference>
<keyword evidence="2" id="KW-0479">Metal-binding</keyword>
<gene>
    <name evidence="4" type="ORF">CSA25_06905</name>
</gene>
<dbReference type="Gene3D" id="6.10.20.100">
    <property type="match status" value="1"/>
</dbReference>
<dbReference type="EMBL" id="PDTI01000065">
    <property type="protein sequence ID" value="PIE62081.1"/>
    <property type="molecule type" value="Genomic_DNA"/>
</dbReference>
<dbReference type="Gene3D" id="3.40.50.11740">
    <property type="entry name" value="HypD, alpha/beta domain 2"/>
    <property type="match status" value="2"/>
</dbReference>
<evidence type="ECO:0000313" key="5">
    <source>
        <dbReference type="Proteomes" id="UP000231203"/>
    </source>
</evidence>
<name>A0A2G6MQ00_9BACT</name>
<keyword evidence="3" id="KW-0408">Iron</keyword>
<dbReference type="GO" id="GO:0070025">
    <property type="term" value="F:carbon monoxide binding"/>
    <property type="evidence" value="ECO:0007669"/>
    <property type="project" value="TreeGrafter"/>
</dbReference>
<protein>
    <submittedName>
        <fullName evidence="4">Hydrogenase formation protein HypD</fullName>
    </submittedName>
</protein>
<accession>A0A2G6MQ00</accession>
<dbReference type="Pfam" id="PF01924">
    <property type="entry name" value="HypD"/>
    <property type="match status" value="1"/>
</dbReference>
<dbReference type="AlphaFoldDB" id="A0A2G6MQ00"/>
<dbReference type="PANTHER" id="PTHR30149">
    <property type="entry name" value="HYDROGENASE PROTEIN ASSEMBLY PROTEIN HYPD"/>
    <property type="match status" value="1"/>
</dbReference>
<evidence type="ECO:0000256" key="3">
    <source>
        <dbReference type="ARBA" id="ARBA00023004"/>
    </source>
</evidence>
<evidence type="ECO:0000313" key="4">
    <source>
        <dbReference type="EMBL" id="PIE62081.1"/>
    </source>
</evidence>
<dbReference type="InterPro" id="IPR042243">
    <property type="entry name" value="HypD_1"/>
</dbReference>
<organism evidence="4 5">
    <name type="scientific">Desulfobacter postgatei</name>
    <dbReference type="NCBI Taxonomy" id="2293"/>
    <lineage>
        <taxon>Bacteria</taxon>
        <taxon>Pseudomonadati</taxon>
        <taxon>Thermodesulfobacteriota</taxon>
        <taxon>Desulfobacteria</taxon>
        <taxon>Desulfobacterales</taxon>
        <taxon>Desulfobacteraceae</taxon>
        <taxon>Desulfobacter</taxon>
    </lineage>
</organism>